<dbReference type="InterPro" id="IPR013150">
    <property type="entry name" value="TFIIB_cyclin"/>
</dbReference>
<name>A0A830FXY7_9EURY</name>
<protein>
    <submittedName>
        <fullName evidence="2">Cyclin</fullName>
    </submittedName>
</protein>
<dbReference type="AlphaFoldDB" id="A0A830FXY7"/>
<organism evidence="2 3">
    <name type="scientific">Halarchaeum rubridurum</name>
    <dbReference type="NCBI Taxonomy" id="489911"/>
    <lineage>
        <taxon>Archaea</taxon>
        <taxon>Methanobacteriati</taxon>
        <taxon>Methanobacteriota</taxon>
        <taxon>Stenosarchaea group</taxon>
        <taxon>Halobacteria</taxon>
        <taxon>Halobacteriales</taxon>
        <taxon>Halobacteriaceae</taxon>
    </lineage>
</organism>
<evidence type="ECO:0000313" key="2">
    <source>
        <dbReference type="EMBL" id="GGM63805.1"/>
    </source>
</evidence>
<reference evidence="2" key="1">
    <citation type="journal article" date="2014" name="Int. J. Syst. Evol. Microbiol.">
        <title>Complete genome sequence of Corynebacterium casei LMG S-19264T (=DSM 44701T), isolated from a smear-ripened cheese.</title>
        <authorList>
            <consortium name="US DOE Joint Genome Institute (JGI-PGF)"/>
            <person name="Walter F."/>
            <person name="Albersmeier A."/>
            <person name="Kalinowski J."/>
            <person name="Ruckert C."/>
        </authorList>
    </citation>
    <scope>NUCLEOTIDE SEQUENCE</scope>
    <source>
        <strain evidence="2">JCM 16108</strain>
    </source>
</reference>
<accession>A0A830FXY7</accession>
<sequence>MSLHPLGSDMYRAGDAFENAEWVAELDRVADRLDLDAEARSSAEDLFLTGVPEEERSKRAALAAAIYAGSLVAGDQRSQTAVAEAADVSRQSVQGRWKELLADAGLEPPSW</sequence>
<dbReference type="InterPro" id="IPR036915">
    <property type="entry name" value="Cyclin-like_sf"/>
</dbReference>
<dbReference type="GO" id="GO:0017025">
    <property type="term" value="F:TBP-class protein binding"/>
    <property type="evidence" value="ECO:0007669"/>
    <property type="project" value="InterPro"/>
</dbReference>
<dbReference type="Gene3D" id="1.10.472.10">
    <property type="entry name" value="Cyclin-like"/>
    <property type="match status" value="1"/>
</dbReference>
<evidence type="ECO:0000313" key="3">
    <source>
        <dbReference type="Proteomes" id="UP000614609"/>
    </source>
</evidence>
<dbReference type="Pfam" id="PF00382">
    <property type="entry name" value="TFIIB"/>
    <property type="match status" value="1"/>
</dbReference>
<keyword evidence="3" id="KW-1185">Reference proteome</keyword>
<gene>
    <name evidence="2" type="ORF">GCM10009017_12310</name>
</gene>
<dbReference type="SUPFAM" id="SSF47954">
    <property type="entry name" value="Cyclin-like"/>
    <property type="match status" value="1"/>
</dbReference>
<feature type="domain" description="Transcription factor TFIIB cyclin-like" evidence="1">
    <location>
        <begin position="25"/>
        <end position="101"/>
    </location>
</feature>
<evidence type="ECO:0000259" key="1">
    <source>
        <dbReference type="Pfam" id="PF00382"/>
    </source>
</evidence>
<proteinExistence type="predicted"/>
<reference evidence="2" key="2">
    <citation type="submission" date="2020-09" db="EMBL/GenBank/DDBJ databases">
        <authorList>
            <person name="Sun Q."/>
            <person name="Ohkuma M."/>
        </authorList>
    </citation>
    <scope>NUCLEOTIDE SEQUENCE</scope>
    <source>
        <strain evidence="2">JCM 16108</strain>
    </source>
</reference>
<comment type="caution">
    <text evidence="2">The sequence shown here is derived from an EMBL/GenBank/DDBJ whole genome shotgun (WGS) entry which is preliminary data.</text>
</comment>
<dbReference type="Proteomes" id="UP000614609">
    <property type="component" value="Unassembled WGS sequence"/>
</dbReference>
<dbReference type="EMBL" id="BMOO01000003">
    <property type="protein sequence ID" value="GGM63805.1"/>
    <property type="molecule type" value="Genomic_DNA"/>
</dbReference>